<dbReference type="PROSITE" id="PS00061">
    <property type="entry name" value="ADH_SHORT"/>
    <property type="match status" value="1"/>
</dbReference>
<protein>
    <submittedName>
        <fullName evidence="2">Uncharacterized protein</fullName>
    </submittedName>
</protein>
<keyword evidence="1" id="KW-0560">Oxidoreductase</keyword>
<dbReference type="Pfam" id="PF00106">
    <property type="entry name" value="adh_short"/>
    <property type="match status" value="1"/>
</dbReference>
<dbReference type="AlphaFoldDB" id="A0AAD9MX59"/>
<dbReference type="EMBL" id="JAODUP010000621">
    <property type="protein sequence ID" value="KAK2146274.1"/>
    <property type="molecule type" value="Genomic_DNA"/>
</dbReference>
<proteinExistence type="predicted"/>
<keyword evidence="3" id="KW-1185">Reference proteome</keyword>
<reference evidence="2" key="1">
    <citation type="journal article" date="2023" name="Mol. Biol. Evol.">
        <title>Third-Generation Sequencing Reveals the Adaptive Role of the Epigenome in Three Deep-Sea Polychaetes.</title>
        <authorList>
            <person name="Perez M."/>
            <person name="Aroh O."/>
            <person name="Sun Y."/>
            <person name="Lan Y."/>
            <person name="Juniper S.K."/>
            <person name="Young C.R."/>
            <person name="Angers B."/>
            <person name="Qian P.Y."/>
        </authorList>
    </citation>
    <scope>NUCLEOTIDE SEQUENCE</scope>
    <source>
        <strain evidence="2">P08H-3</strain>
    </source>
</reference>
<dbReference type="InterPro" id="IPR020904">
    <property type="entry name" value="Sc_DH/Rdtase_CS"/>
</dbReference>
<dbReference type="PANTHER" id="PTHR44404:SF1">
    <property type="entry name" value="HYDROXYSTEROID 11-BETA-DEHYDROGENASE 1-LIKE PROTEIN"/>
    <property type="match status" value="1"/>
</dbReference>
<dbReference type="InterPro" id="IPR002347">
    <property type="entry name" value="SDR_fam"/>
</dbReference>
<dbReference type="PRINTS" id="PR00081">
    <property type="entry name" value="GDHRDH"/>
</dbReference>
<dbReference type="InterPro" id="IPR036291">
    <property type="entry name" value="NAD(P)-bd_dom_sf"/>
</dbReference>
<dbReference type="PANTHER" id="PTHR44404">
    <property type="entry name" value="HYDROXYSTEROID DEHYDROGENASE 1M"/>
    <property type="match status" value="1"/>
</dbReference>
<dbReference type="Proteomes" id="UP001208570">
    <property type="component" value="Unassembled WGS sequence"/>
</dbReference>
<dbReference type="SUPFAM" id="SSF51735">
    <property type="entry name" value="NAD(P)-binding Rossmann-fold domains"/>
    <property type="match status" value="1"/>
</dbReference>
<organism evidence="2 3">
    <name type="scientific">Paralvinella palmiformis</name>
    <dbReference type="NCBI Taxonomy" id="53620"/>
    <lineage>
        <taxon>Eukaryota</taxon>
        <taxon>Metazoa</taxon>
        <taxon>Spiralia</taxon>
        <taxon>Lophotrochozoa</taxon>
        <taxon>Annelida</taxon>
        <taxon>Polychaeta</taxon>
        <taxon>Sedentaria</taxon>
        <taxon>Canalipalpata</taxon>
        <taxon>Terebellida</taxon>
        <taxon>Terebelliformia</taxon>
        <taxon>Alvinellidae</taxon>
        <taxon>Paralvinella</taxon>
    </lineage>
</organism>
<accession>A0AAD9MX59</accession>
<comment type="caution">
    <text evidence="2">The sequence shown here is derived from an EMBL/GenBank/DDBJ whole genome shotgun (WGS) entry which is preliminary data.</text>
</comment>
<evidence type="ECO:0000313" key="2">
    <source>
        <dbReference type="EMBL" id="KAK2146274.1"/>
    </source>
</evidence>
<evidence type="ECO:0000256" key="1">
    <source>
        <dbReference type="ARBA" id="ARBA00023002"/>
    </source>
</evidence>
<name>A0AAD9MX59_9ANNE</name>
<evidence type="ECO:0000313" key="3">
    <source>
        <dbReference type="Proteomes" id="UP001208570"/>
    </source>
</evidence>
<gene>
    <name evidence="2" type="ORF">LSH36_621g01011</name>
</gene>
<dbReference type="Gene3D" id="3.40.50.720">
    <property type="entry name" value="NAD(P)-binding Rossmann-like Domain"/>
    <property type="match status" value="1"/>
</dbReference>
<sequence length="285" mass="31568">MRENRDVFTAQLIGKNVVITGASSGIGEQLAYQYVGYGANVFITARRKRRLQEVIEKCKSYGNSQQKCGFLTADMGKIDDRERVIKAAIEFFGDIDQLILNHASQPLVYKWSGRREQLEHLDVMLNVNMVSFVHLTAAALSSLRRTSGSICVVGSGSGRIPTPFTLEYAASKFALDGFFSGLRYEFKANKENISITHCVLGFISTESGSRSFQKVTALMGSPNTFLLSLLQPAKLEDAVQAIISATTSRLGEIYFPSSQMVWLMSVIRSLFPEIEKFDLAGFTKS</sequence>
<dbReference type="GO" id="GO:0016491">
    <property type="term" value="F:oxidoreductase activity"/>
    <property type="evidence" value="ECO:0007669"/>
    <property type="project" value="UniProtKB-KW"/>
</dbReference>